<keyword evidence="3" id="KW-1185">Reference proteome</keyword>
<dbReference type="AlphaFoldDB" id="A0A1M5JWS7"/>
<proteinExistence type="predicted"/>
<feature type="transmembrane region" description="Helical" evidence="1">
    <location>
        <begin position="7"/>
        <end position="28"/>
    </location>
</feature>
<gene>
    <name evidence="2" type="ORF">SAMN05444372_10626</name>
</gene>
<feature type="transmembrane region" description="Helical" evidence="1">
    <location>
        <begin position="40"/>
        <end position="62"/>
    </location>
</feature>
<keyword evidence="1" id="KW-0472">Membrane</keyword>
<keyword evidence="1" id="KW-1133">Transmembrane helix</keyword>
<protein>
    <recommendedName>
        <fullName evidence="4">LysE type translocator</fullName>
    </recommendedName>
</protein>
<name>A0A1M5JWS7_9FLAO</name>
<feature type="transmembrane region" description="Helical" evidence="1">
    <location>
        <begin position="185"/>
        <end position="204"/>
    </location>
</feature>
<evidence type="ECO:0000313" key="2">
    <source>
        <dbReference type="EMBL" id="SHG44473.1"/>
    </source>
</evidence>
<dbReference type="STRING" id="229205.SAMN05444372_10626"/>
<feature type="transmembrane region" description="Helical" evidence="1">
    <location>
        <begin position="111"/>
        <end position="130"/>
    </location>
</feature>
<accession>A0A1M5JWS7</accession>
<reference evidence="3" key="1">
    <citation type="submission" date="2016-11" db="EMBL/GenBank/DDBJ databases">
        <authorList>
            <person name="Varghese N."/>
            <person name="Submissions S."/>
        </authorList>
    </citation>
    <scope>NUCLEOTIDE SEQUENCE [LARGE SCALE GENOMIC DNA]</scope>
    <source>
        <strain evidence="3">DSM 17659</strain>
    </source>
</reference>
<keyword evidence="1" id="KW-0812">Transmembrane</keyword>
<sequence>MKVLKNIFVGFLVSFIGSIPLGYLNVIGFEIFSKLGMKNLVYFLLGVIFVEMFVIYFTLMFAKQLVNIKKLMKAIDFFAIIFLLIIAYTFYSSSNSDANQQGVLEKYISYPTFLIGVFLSGLNFLQIPFWTGWNLYLINGKYISIEHNLKFYYIAGTLIGTFGGMLGLVLILNTLAQNTSSFSKYIIPVAIPLFFVVLAIIQVVKVYRKYYQTKNIA</sequence>
<evidence type="ECO:0000313" key="3">
    <source>
        <dbReference type="Proteomes" id="UP000184020"/>
    </source>
</evidence>
<dbReference type="RefSeq" id="WP_073018828.1">
    <property type="nucleotide sequence ID" value="NZ_FQWF01000006.1"/>
</dbReference>
<organism evidence="2 3">
    <name type="scientific">Flavobacterium micromati</name>
    <dbReference type="NCBI Taxonomy" id="229205"/>
    <lineage>
        <taxon>Bacteria</taxon>
        <taxon>Pseudomonadati</taxon>
        <taxon>Bacteroidota</taxon>
        <taxon>Flavobacteriia</taxon>
        <taxon>Flavobacteriales</taxon>
        <taxon>Flavobacteriaceae</taxon>
        <taxon>Flavobacterium</taxon>
    </lineage>
</organism>
<dbReference type="Proteomes" id="UP000184020">
    <property type="component" value="Unassembled WGS sequence"/>
</dbReference>
<dbReference type="EMBL" id="FQWF01000006">
    <property type="protein sequence ID" value="SHG44473.1"/>
    <property type="molecule type" value="Genomic_DNA"/>
</dbReference>
<feature type="transmembrane region" description="Helical" evidence="1">
    <location>
        <begin position="151"/>
        <end position="173"/>
    </location>
</feature>
<evidence type="ECO:0000256" key="1">
    <source>
        <dbReference type="SAM" id="Phobius"/>
    </source>
</evidence>
<feature type="transmembrane region" description="Helical" evidence="1">
    <location>
        <begin position="74"/>
        <end position="91"/>
    </location>
</feature>
<dbReference type="OrthoDB" id="9342487at2"/>
<evidence type="ECO:0008006" key="4">
    <source>
        <dbReference type="Google" id="ProtNLM"/>
    </source>
</evidence>